<evidence type="ECO:0000313" key="2">
    <source>
        <dbReference type="EMBL" id="JAG09620.1"/>
    </source>
</evidence>
<feature type="compositionally biased region" description="Basic and acidic residues" evidence="1">
    <location>
        <begin position="74"/>
        <end position="97"/>
    </location>
</feature>
<organism evidence="2">
    <name type="scientific">Lygus hesperus</name>
    <name type="common">Western plant bug</name>
    <dbReference type="NCBI Taxonomy" id="30085"/>
    <lineage>
        <taxon>Eukaryota</taxon>
        <taxon>Metazoa</taxon>
        <taxon>Ecdysozoa</taxon>
        <taxon>Arthropoda</taxon>
        <taxon>Hexapoda</taxon>
        <taxon>Insecta</taxon>
        <taxon>Pterygota</taxon>
        <taxon>Neoptera</taxon>
        <taxon>Paraneoptera</taxon>
        <taxon>Hemiptera</taxon>
        <taxon>Heteroptera</taxon>
        <taxon>Panheteroptera</taxon>
        <taxon>Cimicomorpha</taxon>
        <taxon>Miridae</taxon>
        <taxon>Mirini</taxon>
        <taxon>Lygus</taxon>
    </lineage>
</organism>
<reference evidence="2" key="2">
    <citation type="submission" date="2014-07" db="EMBL/GenBank/DDBJ databases">
        <authorList>
            <person name="Hull J."/>
        </authorList>
    </citation>
    <scope>NUCLEOTIDE SEQUENCE</scope>
</reference>
<dbReference type="AlphaFoldDB" id="A0A0A9WXS7"/>
<gene>
    <name evidence="2" type="primary">DidioMp36</name>
    <name evidence="2" type="ORF">CM83_17306</name>
</gene>
<proteinExistence type="predicted"/>
<dbReference type="EMBL" id="GBHO01033984">
    <property type="protein sequence ID" value="JAG09620.1"/>
    <property type="molecule type" value="Transcribed_RNA"/>
</dbReference>
<feature type="region of interest" description="Disordered" evidence="1">
    <location>
        <begin position="68"/>
        <end position="97"/>
    </location>
</feature>
<sequence length="119" mass="13669">FVLCAVFYRVHPRGRKDTLGRQNQGTLADFRKTIITMLHIFRIFLAKRNARLLKKNLESTVTKTSVTLFSQGKNKTEDSSKETKDPDPSINDDDHQYSLDDVESENKVLRSLSRLIATQ</sequence>
<feature type="non-terminal residue" evidence="2">
    <location>
        <position position="1"/>
    </location>
</feature>
<accession>A0A0A9WXS7</accession>
<protein>
    <submittedName>
        <fullName evidence="2">Putative mitochondrial protein Mp36</fullName>
    </submittedName>
</protein>
<name>A0A0A9WXS7_LYGHE</name>
<reference evidence="2" key="1">
    <citation type="journal article" date="2014" name="PLoS ONE">
        <title>Transcriptome-Based Identification of ABC Transporters in the Western Tarnished Plant Bug Lygus hesperus.</title>
        <authorList>
            <person name="Hull J.J."/>
            <person name="Chaney K."/>
            <person name="Geib S.M."/>
            <person name="Fabrick J.A."/>
            <person name="Brent C.S."/>
            <person name="Walsh D."/>
            <person name="Lavine L.C."/>
        </authorList>
    </citation>
    <scope>NUCLEOTIDE SEQUENCE</scope>
</reference>
<evidence type="ECO:0000256" key="1">
    <source>
        <dbReference type="SAM" id="MobiDB-lite"/>
    </source>
</evidence>